<dbReference type="InterPro" id="IPR029063">
    <property type="entry name" value="SAM-dependent_MTases_sf"/>
</dbReference>
<protein>
    <recommendedName>
        <fullName evidence="1">mRNA m(6)A methyltransferase</fullName>
        <ecNumber evidence="1">2.1.1.348</ecNumber>
    </recommendedName>
</protein>
<dbReference type="Pfam" id="PF05063">
    <property type="entry name" value="MT-A70"/>
    <property type="match status" value="1"/>
</dbReference>
<dbReference type="GO" id="GO:0001510">
    <property type="term" value="P:RNA methylation"/>
    <property type="evidence" value="ECO:0007669"/>
    <property type="project" value="InterPro"/>
</dbReference>
<evidence type="ECO:0000256" key="7">
    <source>
        <dbReference type="SAM" id="MobiDB-lite"/>
    </source>
</evidence>
<evidence type="ECO:0000313" key="8">
    <source>
        <dbReference type="Proteomes" id="UP000095280"/>
    </source>
</evidence>
<dbReference type="InterPro" id="IPR025848">
    <property type="entry name" value="MT-A70"/>
</dbReference>
<evidence type="ECO:0000256" key="4">
    <source>
        <dbReference type="ARBA" id="ARBA00022691"/>
    </source>
</evidence>
<dbReference type="WBParaSite" id="maker-uti_cns_0011868-snap-gene-0.2-mRNA-1">
    <property type="protein sequence ID" value="maker-uti_cns_0011868-snap-gene-0.2-mRNA-1"/>
    <property type="gene ID" value="maker-uti_cns_0011868-snap-gene-0.2"/>
</dbReference>
<evidence type="ECO:0000313" key="9">
    <source>
        <dbReference type="WBParaSite" id="maker-uti_cns_0011868-snap-gene-0.2-mRNA-1"/>
    </source>
</evidence>
<organism evidence="8 9">
    <name type="scientific">Macrostomum lignano</name>
    <dbReference type="NCBI Taxonomy" id="282301"/>
    <lineage>
        <taxon>Eukaryota</taxon>
        <taxon>Metazoa</taxon>
        <taxon>Spiralia</taxon>
        <taxon>Lophotrochozoa</taxon>
        <taxon>Platyhelminthes</taxon>
        <taxon>Rhabditophora</taxon>
        <taxon>Macrostomorpha</taxon>
        <taxon>Macrostomida</taxon>
        <taxon>Macrostomidae</taxon>
        <taxon>Macrostomum</taxon>
    </lineage>
</organism>
<dbReference type="Proteomes" id="UP000095280">
    <property type="component" value="Unplaced"/>
</dbReference>
<comment type="catalytic activity">
    <reaction evidence="5">
        <text>an adenosine in mRNA + S-adenosyl-L-methionine = an N(6)-methyladenosine in mRNA + S-adenosyl-L-homocysteine + H(+)</text>
        <dbReference type="Rhea" id="RHEA:55584"/>
        <dbReference type="Rhea" id="RHEA-COMP:12414"/>
        <dbReference type="Rhea" id="RHEA-COMP:12417"/>
        <dbReference type="ChEBI" id="CHEBI:15378"/>
        <dbReference type="ChEBI" id="CHEBI:57856"/>
        <dbReference type="ChEBI" id="CHEBI:59789"/>
        <dbReference type="ChEBI" id="CHEBI:74411"/>
        <dbReference type="ChEBI" id="CHEBI:74449"/>
        <dbReference type="EC" id="2.1.1.348"/>
    </reaction>
</comment>
<dbReference type="PANTHER" id="PTHR12829">
    <property type="entry name" value="N6-ADENOSINE-METHYLTRANSFERASE"/>
    <property type="match status" value="1"/>
</dbReference>
<dbReference type="PROSITE" id="PS51143">
    <property type="entry name" value="MT_A70"/>
    <property type="match status" value="1"/>
</dbReference>
<dbReference type="GO" id="GO:0001734">
    <property type="term" value="F:mRNA m(6)A methyltransferase activity"/>
    <property type="evidence" value="ECO:0007669"/>
    <property type="project" value="UniProtKB-EC"/>
</dbReference>
<sequence length="1412" mass="153524">LLTSCIIHHPAPWRRLQLTGHVIRAEGYCAPQPVQDVLLLTLQGPFRRGHSRTRRYVDCLLCDAGVPDTANGADFVRSQGSAAGSVHLGEGATGKGTSKRTGRASLGQAIGQLVARVARVPGDPPYRDTLRADGAGADARTSFWKTVEQVPVCWKEGHHSSPSRHDAVAVARGGVDLGPVSEAVDFTGFPVVPSLMAWWNAGFEFERRAERGRNSVREGQQASYCFQVSQAVTVRPEVPLPEGELLLDGDTRVKQTAGRVGLLCLPFDKEGTVPNEAGEGDGRSHDGRVNPPEATGCEAPGSAKSFADLRENRESFAGFGLDVWSPVQPVVERTMTSIEVMSLRGTRRSRLQRGPPHRRWGRNKLSRVPEVPGEQRDALGPANVGENRVWPELCRAAADGKHLALKNTGVEPSVKRDLVGRIEPTMREQSPEASPLGVGGQHRGLAVAYHPVLHFGSQGVGGRTVGQDQRDGRFVQYAGKFVGAVWNMSPQDLDKLGLLALTPLVSSGSCAIACPDAGEGEVRQTVATAGEVARYRSVTGVPDVTDVRQHATTDAVGGLADVDRVVAPAAEHGIDGVRGVAVDPLTDDELDCHGGEPGVRLAALAESGRVARQEAELPPSGRVEAELRQHVVLDGAEEAPAVALVLHQIRHQPGARCVEVGHPGASPGVPEELGLYHAPESSLRMEGAAVDEDSAVAQLKSDVGVEGVQVLMELDQLRLCATPHSKDVVDVAEPQAGLLRAGLQASLLPIAHLDDDRLQEAVDEAAASVRLAVHVRHDGPARRNVAERPRLDGLVDLRQDVEAPRAEPLLRAEGVELAPIDDPSEIQQARSKNVSLRERREKRKLDSQAIIAQAMVASKMPRNVSDSEECEAPNEGGDNGGAPVAEEKKADELELLECKEELKVEATPDEAAAKAPDVAASPLVDADDLHVQQLEQRLLEVLEDLGVTVDLPVSFAVIFDMLAVKFPDAQAPTPEALVDLLEKQAAQGVIVVVRNDSDKTAPLLSQWMVSDCRHNRLTACLAAVKTDTNHLEESTYQQVLNAGNLESLLSLQTLKERQATRANAEIAELLHRRTFMELQRIEKFKSRNGALVRKFCDFETREQCEATAAARHGRTGQPPQRCSDLHFRRIVQSHTDTSLGDCSFLNTCFHIDTCKYVHYEIDADDLREAKAAAAEAAKPKARDSKAIAVPQKPHYQDEITLYPPQWIQCDIRHLDMTVLGKFAVIMGDPPWDIHMELPYGTMSDHEMKSLDIPCLQDSGYIFLWVTGRAIETGRDCLRLWGYKIIGELIWVKTNQLQRIIRTGRTGHWLNHGKEHCIIGVKGSPKNVNLGLDCDVIVSEVRATSHKPDEIYGIIERLSPGTRKLELFGRPHNVQPNWITLGNQLDGVKLIDPDVVAKFRAKYPDGVVTKPAG</sequence>
<keyword evidence="2" id="KW-0489">Methyltransferase</keyword>
<dbReference type="InterPro" id="IPR007757">
    <property type="entry name" value="MT-A70-like"/>
</dbReference>
<evidence type="ECO:0000256" key="5">
    <source>
        <dbReference type="ARBA" id="ARBA00048957"/>
    </source>
</evidence>
<dbReference type="SUPFAM" id="SSF53335">
    <property type="entry name" value="S-adenosyl-L-methionine-dependent methyltransferases"/>
    <property type="match status" value="1"/>
</dbReference>
<keyword evidence="4" id="KW-0949">S-adenosyl-L-methionine</keyword>
<evidence type="ECO:0000256" key="6">
    <source>
        <dbReference type="PROSITE-ProRule" id="PRU00489"/>
    </source>
</evidence>
<keyword evidence="8" id="KW-1185">Reference proteome</keyword>
<reference evidence="9" key="1">
    <citation type="submission" date="2016-11" db="UniProtKB">
        <authorList>
            <consortium name="WormBaseParasite"/>
        </authorList>
    </citation>
    <scope>IDENTIFICATION</scope>
</reference>
<name>A0A1I8IE90_9PLAT</name>
<dbReference type="GO" id="GO:0036396">
    <property type="term" value="C:RNA N6-methyladenosine methyltransferase complex"/>
    <property type="evidence" value="ECO:0007669"/>
    <property type="project" value="TreeGrafter"/>
</dbReference>
<evidence type="ECO:0000256" key="2">
    <source>
        <dbReference type="ARBA" id="ARBA00022603"/>
    </source>
</evidence>
<feature type="region of interest" description="Disordered" evidence="7">
    <location>
        <begin position="271"/>
        <end position="301"/>
    </location>
</feature>
<dbReference type="GO" id="GO:0005634">
    <property type="term" value="C:nucleus"/>
    <property type="evidence" value="ECO:0007669"/>
    <property type="project" value="InterPro"/>
</dbReference>
<comment type="similarity">
    <text evidence="6">Belongs to the MT-A70-like family.</text>
</comment>
<evidence type="ECO:0000256" key="1">
    <source>
        <dbReference type="ARBA" id="ARBA00012160"/>
    </source>
</evidence>
<dbReference type="PROSITE" id="PS51563">
    <property type="entry name" value="SAM_MTA70L_1"/>
    <property type="match status" value="1"/>
</dbReference>
<accession>A0A1I8IE90</accession>
<feature type="region of interest" description="Disordered" evidence="7">
    <location>
        <begin position="860"/>
        <end position="884"/>
    </location>
</feature>
<dbReference type="PANTHER" id="PTHR12829:SF7">
    <property type="entry name" value="N6-ADENOSINE-METHYLTRANSFERASE CATALYTIC SUBUNIT"/>
    <property type="match status" value="1"/>
</dbReference>
<dbReference type="EC" id="2.1.1.348" evidence="1"/>
<evidence type="ECO:0000256" key="3">
    <source>
        <dbReference type="ARBA" id="ARBA00022679"/>
    </source>
</evidence>
<keyword evidence="3" id="KW-0808">Transferase</keyword>
<proteinExistence type="inferred from homology"/>